<organism evidence="1 2">
    <name type="scientific">Mucilaginibacter galii</name>
    <dbReference type="NCBI Taxonomy" id="2005073"/>
    <lineage>
        <taxon>Bacteria</taxon>
        <taxon>Pseudomonadati</taxon>
        <taxon>Bacteroidota</taxon>
        <taxon>Sphingobacteriia</taxon>
        <taxon>Sphingobacteriales</taxon>
        <taxon>Sphingobacteriaceae</taxon>
        <taxon>Mucilaginibacter</taxon>
    </lineage>
</organism>
<evidence type="ECO:0000313" key="2">
    <source>
        <dbReference type="Proteomes" id="UP000662074"/>
    </source>
</evidence>
<keyword evidence="2" id="KW-1185">Reference proteome</keyword>
<evidence type="ECO:0000313" key="1">
    <source>
        <dbReference type="EMBL" id="GGI48826.1"/>
    </source>
</evidence>
<dbReference type="AlphaFoldDB" id="A0A917J5D2"/>
<accession>A0A917J5D2</accession>
<gene>
    <name evidence="1" type="ORF">GCM10011425_00380</name>
</gene>
<proteinExistence type="predicted"/>
<dbReference type="Proteomes" id="UP000662074">
    <property type="component" value="Unassembled WGS sequence"/>
</dbReference>
<protein>
    <submittedName>
        <fullName evidence="1">Uncharacterized protein</fullName>
    </submittedName>
</protein>
<reference evidence="1" key="1">
    <citation type="journal article" date="2014" name="Int. J. Syst. Evol. Microbiol.">
        <title>Complete genome sequence of Corynebacterium casei LMG S-19264T (=DSM 44701T), isolated from a smear-ripened cheese.</title>
        <authorList>
            <consortium name="US DOE Joint Genome Institute (JGI-PGF)"/>
            <person name="Walter F."/>
            <person name="Albersmeier A."/>
            <person name="Kalinowski J."/>
            <person name="Ruckert C."/>
        </authorList>
    </citation>
    <scope>NUCLEOTIDE SEQUENCE</scope>
    <source>
        <strain evidence="1">CCM 8711</strain>
    </source>
</reference>
<name>A0A917J5D2_9SPHI</name>
<sequence>MDPPPKGSVMDKVRPKVSFKKIHNIAYTEVRREYENGIGFHPEGYHLEPEWQITFLSEDTVRIYSIVKQRFIKQWVTVDHDSVANIAHSWIRVLKITPDSLKFQVLYVVNQKVDNESKGQIFMTLYSNNYIKNVLHTTAAELQKPPRRDSIYIAQKVKLAATDYHKAFAATEPVILESRVPQLTITKERVKESDELADVTLADNYLSPTFNITIHKSYADFDYYMQVIVDNEGKLHFIKSLNNMYDGAESRLKVMKGIVDGYLTYYIKTTPGKTLGMPHASYILVRVKGIKD</sequence>
<comment type="caution">
    <text evidence="1">The sequence shown here is derived from an EMBL/GenBank/DDBJ whole genome shotgun (WGS) entry which is preliminary data.</text>
</comment>
<dbReference type="EMBL" id="BMDO01000001">
    <property type="protein sequence ID" value="GGI48826.1"/>
    <property type="molecule type" value="Genomic_DNA"/>
</dbReference>
<reference evidence="1" key="2">
    <citation type="submission" date="2020-09" db="EMBL/GenBank/DDBJ databases">
        <authorList>
            <person name="Sun Q."/>
            <person name="Sedlacek I."/>
        </authorList>
    </citation>
    <scope>NUCLEOTIDE SEQUENCE</scope>
    <source>
        <strain evidence="1">CCM 8711</strain>
    </source>
</reference>